<dbReference type="InterPro" id="IPR044867">
    <property type="entry name" value="DEUBAD_dom"/>
</dbReference>
<name>A0AAW2ZCZ5_9EUKA</name>
<dbReference type="GO" id="GO:0070628">
    <property type="term" value="F:proteasome binding"/>
    <property type="evidence" value="ECO:0007669"/>
    <property type="project" value="TreeGrafter"/>
</dbReference>
<evidence type="ECO:0000256" key="3">
    <source>
        <dbReference type="ARBA" id="ARBA00022490"/>
    </source>
</evidence>
<dbReference type="FunFam" id="2.30.29.70:FF:000001">
    <property type="entry name" value="Proteasomal ubiquitin receptor ADRM1"/>
    <property type="match status" value="1"/>
</dbReference>
<dbReference type="Proteomes" id="UP001431209">
    <property type="component" value="Unassembled WGS sequence"/>
</dbReference>
<feature type="region of interest" description="Disordered" evidence="6">
    <location>
        <begin position="304"/>
        <end position="341"/>
    </location>
</feature>
<feature type="compositionally biased region" description="Basic and acidic residues" evidence="6">
    <location>
        <begin position="325"/>
        <end position="334"/>
    </location>
</feature>
<dbReference type="EMBL" id="JAOPGA020001373">
    <property type="protein sequence ID" value="KAL0487787.1"/>
    <property type="molecule type" value="Genomic_DNA"/>
</dbReference>
<dbReference type="PROSITE" id="PS51917">
    <property type="entry name" value="PRU"/>
    <property type="match status" value="1"/>
</dbReference>
<dbReference type="InterPro" id="IPR038633">
    <property type="entry name" value="Rpn13/ADRM1_Pru_sf"/>
</dbReference>
<dbReference type="GO" id="GO:0061133">
    <property type="term" value="F:endopeptidase activator activity"/>
    <property type="evidence" value="ECO:0007669"/>
    <property type="project" value="TreeGrafter"/>
</dbReference>
<evidence type="ECO:0000256" key="1">
    <source>
        <dbReference type="ARBA" id="ARBA00004123"/>
    </source>
</evidence>
<dbReference type="GO" id="GO:0005737">
    <property type="term" value="C:cytoplasm"/>
    <property type="evidence" value="ECO:0007669"/>
    <property type="project" value="UniProtKB-SubCell"/>
</dbReference>
<dbReference type="GO" id="GO:0008541">
    <property type="term" value="C:proteasome regulatory particle, lid subcomplex"/>
    <property type="evidence" value="ECO:0007669"/>
    <property type="project" value="TreeGrafter"/>
</dbReference>
<evidence type="ECO:0000313" key="10">
    <source>
        <dbReference type="Proteomes" id="UP001431209"/>
    </source>
</evidence>
<dbReference type="Pfam" id="PF04683">
    <property type="entry name" value="Rpn13_ADRM1_Pru"/>
    <property type="match status" value="1"/>
</dbReference>
<keyword evidence="5" id="KW-0539">Nucleus</keyword>
<feature type="compositionally biased region" description="Low complexity" evidence="6">
    <location>
        <begin position="183"/>
        <end position="206"/>
    </location>
</feature>
<dbReference type="AlphaFoldDB" id="A0AAW2ZCZ5"/>
<dbReference type="Pfam" id="PF16550">
    <property type="entry name" value="RPN13_C"/>
    <property type="match status" value="1"/>
</dbReference>
<accession>A0AAW2ZCZ5</accession>
<evidence type="ECO:0000256" key="2">
    <source>
        <dbReference type="ARBA" id="ARBA00004496"/>
    </source>
</evidence>
<feature type="domain" description="DEUBAD" evidence="7">
    <location>
        <begin position="207"/>
        <end position="318"/>
    </location>
</feature>
<dbReference type="CDD" id="cd13314">
    <property type="entry name" value="PH_Rpn13"/>
    <property type="match status" value="1"/>
</dbReference>
<evidence type="ECO:0000259" key="8">
    <source>
        <dbReference type="PROSITE" id="PS51917"/>
    </source>
</evidence>
<evidence type="ECO:0000259" key="7">
    <source>
        <dbReference type="PROSITE" id="PS51916"/>
    </source>
</evidence>
<dbReference type="Gene3D" id="1.10.2020.20">
    <property type="match status" value="1"/>
</dbReference>
<dbReference type="GO" id="GO:0005634">
    <property type="term" value="C:nucleus"/>
    <property type="evidence" value="ECO:0007669"/>
    <property type="project" value="UniProtKB-SubCell"/>
</dbReference>
<dbReference type="PANTHER" id="PTHR12225">
    <property type="entry name" value="ADHESION REGULATING MOLECULE 1 110 KDA CELL MEMBRANE GLYCOPROTEIN"/>
    <property type="match status" value="1"/>
</dbReference>
<feature type="compositionally biased region" description="Polar residues" evidence="6">
    <location>
        <begin position="126"/>
        <end position="147"/>
    </location>
</feature>
<dbReference type="InterPro" id="IPR006773">
    <property type="entry name" value="Rpn13/ADRM1"/>
</dbReference>
<dbReference type="Gene3D" id="2.30.29.70">
    <property type="entry name" value="Proteasomal ubiquitin receptor Rpn13/ADRM1"/>
    <property type="match status" value="1"/>
</dbReference>
<comment type="caution">
    <text evidence="9">The sequence shown here is derived from an EMBL/GenBank/DDBJ whole genome shotgun (WGS) entry which is preliminary data.</text>
</comment>
<comment type="subcellular location">
    <subcellularLocation>
        <location evidence="2">Cytoplasm</location>
    </subcellularLocation>
    <subcellularLocation>
        <location evidence="1">Nucleus</location>
    </subcellularLocation>
</comment>
<dbReference type="InterPro" id="IPR038108">
    <property type="entry name" value="RPN13_DEUBAD_sf"/>
</dbReference>
<reference evidence="9 10" key="1">
    <citation type="submission" date="2024-03" db="EMBL/GenBank/DDBJ databases">
        <title>The Acrasis kona genome and developmental transcriptomes reveal deep origins of eukaryotic multicellular pathways.</title>
        <authorList>
            <person name="Sheikh S."/>
            <person name="Fu C.-J."/>
            <person name="Brown M.W."/>
            <person name="Baldauf S.L."/>
        </authorList>
    </citation>
    <scope>NUCLEOTIDE SEQUENCE [LARGE SCALE GENOMIC DNA]</scope>
    <source>
        <strain evidence="9 10">ATCC MYA-3509</strain>
    </source>
</reference>
<feature type="region of interest" description="Disordered" evidence="6">
    <location>
        <begin position="180"/>
        <end position="213"/>
    </location>
</feature>
<evidence type="ECO:0000256" key="4">
    <source>
        <dbReference type="ARBA" id="ARBA00022942"/>
    </source>
</evidence>
<dbReference type="InterPro" id="IPR032368">
    <property type="entry name" value="RPN13_DEUBAD"/>
</dbReference>
<keyword evidence="3" id="KW-0963">Cytoplasm</keyword>
<evidence type="ECO:0000256" key="6">
    <source>
        <dbReference type="SAM" id="MobiDB-lite"/>
    </source>
</evidence>
<evidence type="ECO:0000313" key="9">
    <source>
        <dbReference type="EMBL" id="KAL0487787.1"/>
    </source>
</evidence>
<feature type="compositionally biased region" description="Low complexity" evidence="6">
    <location>
        <begin position="148"/>
        <end position="161"/>
    </location>
</feature>
<sequence>MSQNLFQAAQQAQSQGPKPLVEFKAGRMTYDTNTKTVTADKKKGKIQIVSEENLTRFQWRDREQNNALVDDYVIFPGETKWTRVDKVTSGRVYLLEFNNSTRLKFYWLQEPKTDNDKTLADKVNDLLTNGPGSNSLTQQQQGLMNMLQSQVSSRQSSSSSSNRAPLQIDQLQQIMQNIGMPRSQQQQPSSTQSTTQNQQQQQQPPSASGQAKSISLNQVLSSDAVCAAVQRNGQDFVEKLKEYLPEGNQTSVSKLCEHIRSPQFKQMTSVFNHALTSGQLEGVMPSFGLNPIVGNPYYGGVEPFLNAVQDQENKNNEQQGSSSSDENKKDKKDDEMDTSEQ</sequence>
<evidence type="ECO:0000256" key="5">
    <source>
        <dbReference type="ARBA" id="ARBA00023242"/>
    </source>
</evidence>
<dbReference type="PROSITE" id="PS51916">
    <property type="entry name" value="DEUBAD"/>
    <property type="match status" value="1"/>
</dbReference>
<organism evidence="9 10">
    <name type="scientific">Acrasis kona</name>
    <dbReference type="NCBI Taxonomy" id="1008807"/>
    <lineage>
        <taxon>Eukaryota</taxon>
        <taxon>Discoba</taxon>
        <taxon>Heterolobosea</taxon>
        <taxon>Tetramitia</taxon>
        <taxon>Eutetramitia</taxon>
        <taxon>Acrasidae</taxon>
        <taxon>Acrasis</taxon>
    </lineage>
</organism>
<keyword evidence="10" id="KW-1185">Reference proteome</keyword>
<dbReference type="InterPro" id="IPR044868">
    <property type="entry name" value="Rpn13/ADRM1_Pru"/>
</dbReference>
<feature type="domain" description="Pru" evidence="8">
    <location>
        <begin position="15"/>
        <end position="130"/>
    </location>
</feature>
<keyword evidence="4 9" id="KW-0647">Proteasome</keyword>
<feature type="region of interest" description="Disordered" evidence="6">
    <location>
        <begin position="123"/>
        <end position="164"/>
    </location>
</feature>
<dbReference type="PANTHER" id="PTHR12225:SF0">
    <property type="entry name" value="PROTEASOMAL UBIQUITIN RECEPTOR ADRM1"/>
    <property type="match status" value="1"/>
</dbReference>
<proteinExistence type="predicted"/>
<protein>
    <submittedName>
        <fullName evidence="9">26S proteasome subunit ADRM1</fullName>
    </submittedName>
</protein>
<gene>
    <name evidence="9" type="ORF">AKO1_008709</name>
</gene>